<reference evidence="3" key="1">
    <citation type="submission" date="2016-10" db="EMBL/GenBank/DDBJ databases">
        <authorList>
            <person name="Varghese N."/>
            <person name="Submissions S."/>
        </authorList>
    </citation>
    <scope>NUCLEOTIDE SEQUENCE [LARGE SCALE GENOMIC DNA]</scope>
    <source>
        <strain evidence="3">DSM 19181</strain>
    </source>
</reference>
<dbReference type="EMBL" id="FNFK01000040">
    <property type="protein sequence ID" value="SDK57591.1"/>
    <property type="molecule type" value="Genomic_DNA"/>
</dbReference>
<dbReference type="PANTHER" id="PTHR11715:SF3">
    <property type="entry name" value="GLYCINE CLEAVAGE SYSTEM H PROTEIN-RELATED"/>
    <property type="match status" value="1"/>
</dbReference>
<dbReference type="RefSeq" id="WP_091267911.1">
    <property type="nucleotide sequence ID" value="NZ_FNFK01000040.1"/>
</dbReference>
<dbReference type="InterPro" id="IPR033753">
    <property type="entry name" value="GCV_H/Fam206"/>
</dbReference>
<dbReference type="CDD" id="cd06848">
    <property type="entry name" value="GCS_H"/>
    <property type="match status" value="1"/>
</dbReference>
<sequence length="118" mass="13024">MSIKYHANGLWIEKLSPSDYRIGLSEKGQDDLGEVMFVEISTEPGNLKAGEAVINAEGAKAVTELTIPFDVTVKEVHVEVEDEPDLLNSSDKEDNWLLLVTDIDDSVFNSLNTDPFAE</sequence>
<dbReference type="Gene3D" id="2.40.50.100">
    <property type="match status" value="1"/>
</dbReference>
<evidence type="ECO:0000313" key="3">
    <source>
        <dbReference type="Proteomes" id="UP000199433"/>
    </source>
</evidence>
<dbReference type="InterPro" id="IPR011053">
    <property type="entry name" value="Single_hybrid_motif"/>
</dbReference>
<dbReference type="GO" id="GO:0009249">
    <property type="term" value="P:protein lipoylation"/>
    <property type="evidence" value="ECO:0007669"/>
    <property type="project" value="TreeGrafter"/>
</dbReference>
<dbReference type="AlphaFoldDB" id="A0A1G9D0Z1"/>
<accession>A0A1G9D0Z1</accession>
<gene>
    <name evidence="2" type="ORF">SAMN04488098_10403</name>
</gene>
<dbReference type="GO" id="GO:0019464">
    <property type="term" value="P:glycine decarboxylation via glycine cleavage system"/>
    <property type="evidence" value="ECO:0007669"/>
    <property type="project" value="InterPro"/>
</dbReference>
<dbReference type="Pfam" id="PF01597">
    <property type="entry name" value="GCV_H"/>
    <property type="match status" value="1"/>
</dbReference>
<dbReference type="PANTHER" id="PTHR11715">
    <property type="entry name" value="GLYCINE CLEAVAGE SYSTEM H PROTEIN"/>
    <property type="match status" value="1"/>
</dbReference>
<protein>
    <submittedName>
        <fullName evidence="2">Glycine cleavage system H protein</fullName>
    </submittedName>
</protein>
<organism evidence="2 3">
    <name type="scientific">Alkalibacterium thalassium</name>
    <dbReference type="NCBI Taxonomy" id="426701"/>
    <lineage>
        <taxon>Bacteria</taxon>
        <taxon>Bacillati</taxon>
        <taxon>Bacillota</taxon>
        <taxon>Bacilli</taxon>
        <taxon>Lactobacillales</taxon>
        <taxon>Carnobacteriaceae</taxon>
        <taxon>Alkalibacterium</taxon>
    </lineage>
</organism>
<evidence type="ECO:0000256" key="1">
    <source>
        <dbReference type="ARBA" id="ARBA00022823"/>
    </source>
</evidence>
<keyword evidence="1" id="KW-0450">Lipoyl</keyword>
<dbReference type="GO" id="GO:0005829">
    <property type="term" value="C:cytosol"/>
    <property type="evidence" value="ECO:0007669"/>
    <property type="project" value="TreeGrafter"/>
</dbReference>
<dbReference type="SUPFAM" id="SSF51230">
    <property type="entry name" value="Single hybrid motif"/>
    <property type="match status" value="1"/>
</dbReference>
<dbReference type="STRING" id="426701.SAMN04488098_10403"/>
<dbReference type="InterPro" id="IPR002930">
    <property type="entry name" value="GCV_H"/>
</dbReference>
<dbReference type="Proteomes" id="UP000199433">
    <property type="component" value="Unassembled WGS sequence"/>
</dbReference>
<dbReference type="OrthoDB" id="2401220at2"/>
<dbReference type="GO" id="GO:0005960">
    <property type="term" value="C:glycine cleavage complex"/>
    <property type="evidence" value="ECO:0007669"/>
    <property type="project" value="InterPro"/>
</dbReference>
<proteinExistence type="predicted"/>
<keyword evidence="3" id="KW-1185">Reference proteome</keyword>
<name>A0A1G9D0Z1_9LACT</name>
<evidence type="ECO:0000313" key="2">
    <source>
        <dbReference type="EMBL" id="SDK57591.1"/>
    </source>
</evidence>